<evidence type="ECO:0000259" key="8">
    <source>
        <dbReference type="Pfam" id="PF01757"/>
    </source>
</evidence>
<feature type="transmembrane region" description="Helical" evidence="7">
    <location>
        <begin position="301"/>
        <end position="322"/>
    </location>
</feature>
<dbReference type="GO" id="GO:0005886">
    <property type="term" value="C:plasma membrane"/>
    <property type="evidence" value="ECO:0007669"/>
    <property type="project" value="UniProtKB-SubCell"/>
</dbReference>
<evidence type="ECO:0000256" key="1">
    <source>
        <dbReference type="ARBA" id="ARBA00004651"/>
    </source>
</evidence>
<reference evidence="9" key="1">
    <citation type="journal article" date="2015" name="Genome Announc.">
        <title>Complete Genome Sequence of the Bacteriochlorophyll b-Producing Photosynthetic Bacterium Blastochloris viridis.</title>
        <authorList>
            <person name="Tsukatani Y."/>
            <person name="Hirose Y."/>
            <person name="Harada J."/>
            <person name="Misawa N."/>
            <person name="Mori K."/>
            <person name="Inoue K."/>
            <person name="Tamiaki H."/>
        </authorList>
    </citation>
    <scope>NUCLEOTIDE SEQUENCE [LARGE SCALE GENOMIC DNA]</scope>
    <source>
        <strain evidence="9">DSM 133</strain>
    </source>
</reference>
<keyword evidence="4 7" id="KW-0812">Transmembrane</keyword>
<keyword evidence="6 7" id="KW-0472">Membrane</keyword>
<evidence type="ECO:0000256" key="6">
    <source>
        <dbReference type="ARBA" id="ARBA00023136"/>
    </source>
</evidence>
<proteinExistence type="inferred from homology"/>
<dbReference type="GO" id="GO:0016413">
    <property type="term" value="F:O-acetyltransferase activity"/>
    <property type="evidence" value="ECO:0007669"/>
    <property type="project" value="TreeGrafter"/>
</dbReference>
<evidence type="ECO:0000256" key="3">
    <source>
        <dbReference type="ARBA" id="ARBA00022475"/>
    </source>
</evidence>
<dbReference type="PANTHER" id="PTHR40074:SF4">
    <property type="entry name" value="INNER MEMBRANE PROTEIN YCFT"/>
    <property type="match status" value="1"/>
</dbReference>
<comment type="similarity">
    <text evidence="2">Belongs to the acyltransferase 3 family.</text>
</comment>
<feature type="transmembrane region" description="Helical" evidence="7">
    <location>
        <begin position="211"/>
        <end position="232"/>
    </location>
</feature>
<feature type="transmembrane region" description="Helical" evidence="7">
    <location>
        <begin position="150"/>
        <end position="173"/>
    </location>
</feature>
<feature type="transmembrane region" description="Helical" evidence="7">
    <location>
        <begin position="328"/>
        <end position="348"/>
    </location>
</feature>
<evidence type="ECO:0000256" key="2">
    <source>
        <dbReference type="ARBA" id="ARBA00007400"/>
    </source>
</evidence>
<feature type="transmembrane region" description="Helical" evidence="7">
    <location>
        <begin position="84"/>
        <end position="105"/>
    </location>
</feature>
<feature type="transmembrane region" description="Helical" evidence="7">
    <location>
        <begin position="264"/>
        <end position="289"/>
    </location>
</feature>
<dbReference type="PANTHER" id="PTHR40074">
    <property type="entry name" value="O-ACETYLTRANSFERASE WECH"/>
    <property type="match status" value="1"/>
</dbReference>
<organism evidence="9">
    <name type="scientific">Blastochloris viridis</name>
    <name type="common">Rhodopseudomonas viridis</name>
    <dbReference type="NCBI Taxonomy" id="1079"/>
    <lineage>
        <taxon>Bacteria</taxon>
        <taxon>Pseudomonadati</taxon>
        <taxon>Pseudomonadota</taxon>
        <taxon>Alphaproteobacteria</taxon>
        <taxon>Hyphomicrobiales</taxon>
        <taxon>Blastochloridaceae</taxon>
        <taxon>Blastochloris</taxon>
    </lineage>
</organism>
<gene>
    <name evidence="9" type="ORF">BV133_1942</name>
</gene>
<evidence type="ECO:0000313" key="9">
    <source>
        <dbReference type="EMBL" id="BAR99535.1"/>
    </source>
</evidence>
<dbReference type="PATRIC" id="fig|1079.8.peg.1998"/>
<feature type="domain" description="Acyltransferase 3" evidence="8">
    <location>
        <begin position="46"/>
        <end position="340"/>
    </location>
</feature>
<dbReference type="AlphaFoldDB" id="A0A182D289"/>
<dbReference type="InterPro" id="IPR002656">
    <property type="entry name" value="Acyl_transf_3_dom"/>
</dbReference>
<comment type="subcellular location">
    <subcellularLocation>
        <location evidence="1">Cell membrane</location>
        <topology evidence="1">Multi-pass membrane protein</topology>
    </subcellularLocation>
</comment>
<feature type="transmembrane region" description="Helical" evidence="7">
    <location>
        <begin position="53"/>
        <end position="72"/>
    </location>
</feature>
<accession>A0A182D289</accession>
<feature type="transmembrane region" description="Helical" evidence="7">
    <location>
        <begin position="185"/>
        <end position="205"/>
    </location>
</feature>
<feature type="transmembrane region" description="Helical" evidence="7">
    <location>
        <begin position="117"/>
        <end position="138"/>
    </location>
</feature>
<evidence type="ECO:0000256" key="4">
    <source>
        <dbReference type="ARBA" id="ARBA00022692"/>
    </source>
</evidence>
<dbReference type="Pfam" id="PF01757">
    <property type="entry name" value="Acyl_transf_3"/>
    <property type="match status" value="1"/>
</dbReference>
<keyword evidence="3" id="KW-1003">Cell membrane</keyword>
<dbReference type="EMBL" id="AP014854">
    <property type="protein sequence ID" value="BAR99535.1"/>
    <property type="molecule type" value="Genomic_DNA"/>
</dbReference>
<feature type="transmembrane region" description="Helical" evidence="7">
    <location>
        <begin position="239"/>
        <end position="258"/>
    </location>
</feature>
<evidence type="ECO:0000256" key="5">
    <source>
        <dbReference type="ARBA" id="ARBA00022989"/>
    </source>
</evidence>
<keyword evidence="5 7" id="KW-1133">Transmembrane helix</keyword>
<sequence>MHFATWIWPVEGRCSNPDGLMQATPQMATAEGRHAGAAAGHGGRVDWVDYAKGFCIVFVVLMHSTFGVEAALGREGWMHPVVEFMAPFRIPDFFLLSGLFVGRVIDRDLRTYLDRKVLHFAYFLVLWSGIIFLVKGLLFGGASLAELPLALAMAFVEPFGTLWFIHMLPIFFIVARLTRRVPMPLVLGVAAALEIAHIDTGLFVVDQFCARVVYFLVGYYACGTVFALAAWVQGHVRRALAGLALWAAVNGAAVALGVSTLPLVSLALGLAGAAAVVAAAALMAGRDLFIPLRYCGRNTLVIYLAFFLFMASSRVALIKLGVIDDAGLLSVVVTLIAVAGPLLMHLAVKNTPARYLFVRPEAFKLVPGRPAIQPAE</sequence>
<dbReference type="GO" id="GO:0009246">
    <property type="term" value="P:enterobacterial common antigen biosynthetic process"/>
    <property type="evidence" value="ECO:0007669"/>
    <property type="project" value="TreeGrafter"/>
</dbReference>
<name>A0A182D289_BLAVI</name>
<protein>
    <recommendedName>
        <fullName evidence="8">Acyltransferase 3 domain-containing protein</fullName>
    </recommendedName>
</protein>
<evidence type="ECO:0000256" key="7">
    <source>
        <dbReference type="SAM" id="Phobius"/>
    </source>
</evidence>